<dbReference type="SUPFAM" id="SSF47240">
    <property type="entry name" value="Ferritin-like"/>
    <property type="match status" value="1"/>
</dbReference>
<dbReference type="Gene3D" id="1.20.1260.10">
    <property type="match status" value="1"/>
</dbReference>
<proteinExistence type="predicted"/>
<dbReference type="InterPro" id="IPR059125">
    <property type="entry name" value="Ferritin_actino"/>
</dbReference>
<comment type="caution">
    <text evidence="2">The sequence shown here is derived from an EMBL/GenBank/DDBJ whole genome shotgun (WGS) entry which is preliminary data.</text>
</comment>
<reference evidence="2 3" key="1">
    <citation type="submission" date="2019-07" db="EMBL/GenBank/DDBJ databases">
        <title>R&amp;d 2014.</title>
        <authorList>
            <person name="Klenk H.-P."/>
        </authorList>
    </citation>
    <scope>NUCLEOTIDE SEQUENCE [LARGE SCALE GENOMIC DNA]</scope>
    <source>
        <strain evidence="2 3">DSM 43194</strain>
    </source>
</reference>
<evidence type="ECO:0000313" key="3">
    <source>
        <dbReference type="Proteomes" id="UP000317303"/>
    </source>
</evidence>
<organism evidence="2 3">
    <name type="scientific">Prauserella rugosa</name>
    <dbReference type="NCBI Taxonomy" id="43354"/>
    <lineage>
        <taxon>Bacteria</taxon>
        <taxon>Bacillati</taxon>
        <taxon>Actinomycetota</taxon>
        <taxon>Actinomycetes</taxon>
        <taxon>Pseudonocardiales</taxon>
        <taxon>Pseudonocardiaceae</taxon>
        <taxon>Prauserella</taxon>
    </lineage>
</organism>
<evidence type="ECO:0000313" key="2">
    <source>
        <dbReference type="EMBL" id="TWH22507.1"/>
    </source>
</evidence>
<evidence type="ECO:0000259" key="1">
    <source>
        <dbReference type="Pfam" id="PF13794"/>
    </source>
</evidence>
<accession>A0A660CKU6</accession>
<dbReference type="Proteomes" id="UP000317303">
    <property type="component" value="Unassembled WGS sequence"/>
</dbReference>
<gene>
    <name evidence="2" type="ORF">JD82_04388</name>
</gene>
<name>A0A660CKU6_9PSEU</name>
<protein>
    <submittedName>
        <fullName evidence="2">tRNA-(MS[2]IO[6]A)-hydroxylase MiaE-like protein</fullName>
    </submittedName>
</protein>
<dbReference type="AlphaFoldDB" id="A0A660CKU6"/>
<keyword evidence="3" id="KW-1185">Reference proteome</keyword>
<sequence length="261" mass="28255">MVRIALASRVYRDGPAYRDSRSDFDHVSLVTAGRIRASTTVNAVTEAHGEISTGVVDLLGVLAYSELSAFDRLAEDARSAPTLAGRAALASMAAAEIGHYEMLAKHLHAHGASVEEAMQPFRKHIDAFQQSTAPRTWHESLVKAYVVDNLAADLYRELAGVLDDEVRELVLTVLADTGHSAFAEREVAAAIEADSTQRDRLALWSRRLLGEALTQAQYVVAERDGLAELIVAGSVDLTGIAALFRRLQQGHAKRMQVLGLG</sequence>
<dbReference type="Pfam" id="PF13794">
    <property type="entry name" value="MiaE_2"/>
    <property type="match status" value="1"/>
</dbReference>
<dbReference type="EMBL" id="VLJV01000001">
    <property type="protein sequence ID" value="TWH22507.1"/>
    <property type="molecule type" value="Genomic_DNA"/>
</dbReference>
<dbReference type="InterPro" id="IPR012347">
    <property type="entry name" value="Ferritin-like"/>
</dbReference>
<dbReference type="InterPro" id="IPR009078">
    <property type="entry name" value="Ferritin-like_SF"/>
</dbReference>
<dbReference type="CDD" id="cd00657">
    <property type="entry name" value="Ferritin_like"/>
    <property type="match status" value="1"/>
</dbReference>
<feature type="domain" description="Ferritin-like" evidence="1">
    <location>
        <begin position="53"/>
        <end position="232"/>
    </location>
</feature>